<dbReference type="InterPro" id="IPR016561">
    <property type="entry name" value="DYNLRB1/2"/>
</dbReference>
<evidence type="ECO:0000313" key="12">
    <source>
        <dbReference type="EMBL" id="KAK1746367.1"/>
    </source>
</evidence>
<keyword evidence="6 10" id="KW-0243">Dynein</keyword>
<evidence type="ECO:0000256" key="1">
    <source>
        <dbReference type="ARBA" id="ARBA00004245"/>
    </source>
</evidence>
<dbReference type="SMART" id="SM00960">
    <property type="entry name" value="Robl_LC7"/>
    <property type="match status" value="1"/>
</dbReference>
<organism evidence="12 13">
    <name type="scientific">Skeletonema marinoi</name>
    <dbReference type="NCBI Taxonomy" id="267567"/>
    <lineage>
        <taxon>Eukaryota</taxon>
        <taxon>Sar</taxon>
        <taxon>Stramenopiles</taxon>
        <taxon>Ochrophyta</taxon>
        <taxon>Bacillariophyta</taxon>
        <taxon>Coscinodiscophyceae</taxon>
        <taxon>Thalassiosirophycidae</taxon>
        <taxon>Thalassiosirales</taxon>
        <taxon>Skeletonemataceae</taxon>
        <taxon>Skeletonema</taxon>
        <taxon>Skeletonema marinoi-dohrnii complex</taxon>
    </lineage>
</organism>
<dbReference type="PIRSF" id="PIRSF009998">
    <property type="entry name" value="DLC7"/>
    <property type="match status" value="1"/>
</dbReference>
<keyword evidence="3 10" id="KW-0813">Transport</keyword>
<dbReference type="GO" id="GO:0005868">
    <property type="term" value="C:cytoplasmic dynein complex"/>
    <property type="evidence" value="ECO:0007669"/>
    <property type="project" value="UniProtKB-UniRule"/>
</dbReference>
<evidence type="ECO:0000313" key="13">
    <source>
        <dbReference type="Proteomes" id="UP001224775"/>
    </source>
</evidence>
<reference evidence="12" key="1">
    <citation type="submission" date="2023-06" db="EMBL/GenBank/DDBJ databases">
        <title>Survivors Of The Sea: Transcriptome response of Skeletonema marinoi to long-term dormancy.</title>
        <authorList>
            <person name="Pinder M.I.M."/>
            <person name="Kourtchenko O."/>
            <person name="Robertson E.K."/>
            <person name="Larsson T."/>
            <person name="Maumus F."/>
            <person name="Osuna-Cruz C.M."/>
            <person name="Vancaester E."/>
            <person name="Stenow R."/>
            <person name="Vandepoele K."/>
            <person name="Ploug H."/>
            <person name="Bruchert V."/>
            <person name="Godhe A."/>
            <person name="Topel M."/>
        </authorList>
    </citation>
    <scope>NUCLEOTIDE SEQUENCE</scope>
    <source>
        <strain evidence="12">R05AC</strain>
    </source>
</reference>
<dbReference type="EMBL" id="JATAAI010000004">
    <property type="protein sequence ID" value="KAK1746367.1"/>
    <property type="molecule type" value="Genomic_DNA"/>
</dbReference>
<accession>A0AAD9DGI2</accession>
<dbReference type="Proteomes" id="UP001224775">
    <property type="component" value="Unassembled WGS sequence"/>
</dbReference>
<protein>
    <recommendedName>
        <fullName evidence="10">Dynein light chain roadblock</fullName>
    </recommendedName>
</protein>
<gene>
    <name evidence="12" type="ORF">QTG54_002974</name>
</gene>
<dbReference type="Pfam" id="PF03259">
    <property type="entry name" value="Robl_LC7"/>
    <property type="match status" value="1"/>
</dbReference>
<keyword evidence="7 10" id="KW-0505">Motor protein</keyword>
<comment type="caution">
    <text evidence="12">The sequence shown here is derived from an EMBL/GenBank/DDBJ whole genome shotgun (WGS) entry which is preliminary data.</text>
</comment>
<comment type="function">
    <text evidence="9">Acts as one of several non-catalytic accessory components of the cytoplasmic dynein 1 complex that are thought to be involved in linking dynein to cargos and to adapter proteins that regulate dynein function. Cytoplasmic dynein 1 acts as a motor for the intracellular retrograde motility of vesicles and organelles along microtubules.</text>
</comment>
<evidence type="ECO:0000256" key="4">
    <source>
        <dbReference type="ARBA" id="ARBA00022490"/>
    </source>
</evidence>
<dbReference type="GO" id="GO:0007018">
    <property type="term" value="P:microtubule-based movement"/>
    <property type="evidence" value="ECO:0007669"/>
    <property type="project" value="UniProtKB-UniRule"/>
</dbReference>
<dbReference type="InterPro" id="IPR004942">
    <property type="entry name" value="Roadblock/LAMTOR2_dom"/>
</dbReference>
<dbReference type="GO" id="GO:0005737">
    <property type="term" value="C:cytoplasm"/>
    <property type="evidence" value="ECO:0007669"/>
    <property type="project" value="UniProtKB-UniRule"/>
</dbReference>
<evidence type="ECO:0000256" key="2">
    <source>
        <dbReference type="ARBA" id="ARBA00007191"/>
    </source>
</evidence>
<dbReference type="GO" id="GO:0005874">
    <property type="term" value="C:microtubule"/>
    <property type="evidence" value="ECO:0007669"/>
    <property type="project" value="UniProtKB-UniRule"/>
</dbReference>
<evidence type="ECO:0000256" key="6">
    <source>
        <dbReference type="ARBA" id="ARBA00023017"/>
    </source>
</evidence>
<evidence type="ECO:0000256" key="5">
    <source>
        <dbReference type="ARBA" id="ARBA00022701"/>
    </source>
</evidence>
<evidence type="ECO:0000256" key="3">
    <source>
        <dbReference type="ARBA" id="ARBA00022448"/>
    </source>
</evidence>
<keyword evidence="8 10" id="KW-0206">Cytoskeleton</keyword>
<sequence>MSNQETTANFTTAEMEETIARISSHKGVEGVMIMNREACRCHHSIDLDEDKAKTHSAALSELTAKASHIVGLLNRDDELTFLRIRSKQREIMVSPDKGFILVVLQNPNVSEE</sequence>
<comment type="similarity">
    <text evidence="2 10">Belongs to the GAMAD family.</text>
</comment>
<keyword evidence="5 10" id="KW-0493">Microtubule</keyword>
<keyword evidence="13" id="KW-1185">Reference proteome</keyword>
<dbReference type="SUPFAM" id="SSF103196">
    <property type="entry name" value="Roadblock/LC7 domain"/>
    <property type="match status" value="1"/>
</dbReference>
<evidence type="ECO:0000259" key="11">
    <source>
        <dbReference type="SMART" id="SM00960"/>
    </source>
</evidence>
<dbReference type="PANTHER" id="PTHR10779">
    <property type="entry name" value="DYNEIN LIGHT CHAIN ROADBLOCK"/>
    <property type="match status" value="1"/>
</dbReference>
<evidence type="ECO:0000256" key="9">
    <source>
        <dbReference type="ARBA" id="ARBA00025362"/>
    </source>
</evidence>
<proteinExistence type="inferred from homology"/>
<dbReference type="GO" id="GO:0045505">
    <property type="term" value="F:dynein intermediate chain binding"/>
    <property type="evidence" value="ECO:0007669"/>
    <property type="project" value="UniProtKB-UniRule"/>
</dbReference>
<dbReference type="Gene3D" id="3.30.450.30">
    <property type="entry name" value="Dynein light chain 2a, cytoplasmic"/>
    <property type="match status" value="1"/>
</dbReference>
<evidence type="ECO:0000256" key="7">
    <source>
        <dbReference type="ARBA" id="ARBA00023175"/>
    </source>
</evidence>
<name>A0AAD9DGI2_9STRA</name>
<dbReference type="AlphaFoldDB" id="A0AAD9DGI2"/>
<keyword evidence="4 10" id="KW-0963">Cytoplasm</keyword>
<evidence type="ECO:0000256" key="10">
    <source>
        <dbReference type="PIRNR" id="PIRNR009998"/>
    </source>
</evidence>
<dbReference type="FunFam" id="3.30.450.30:FF:000011">
    <property type="entry name" value="Dynein light chain roadblock"/>
    <property type="match status" value="1"/>
</dbReference>
<evidence type="ECO:0000256" key="8">
    <source>
        <dbReference type="ARBA" id="ARBA00023212"/>
    </source>
</evidence>
<feature type="domain" description="Roadblock/LAMTOR2" evidence="11">
    <location>
        <begin position="15"/>
        <end position="105"/>
    </location>
</feature>
<comment type="subcellular location">
    <subcellularLocation>
        <location evidence="1 10">Cytoplasm</location>
        <location evidence="1 10">Cytoskeleton</location>
    </subcellularLocation>
</comment>